<accession>A0ABD0KXG1</accession>
<comment type="caution">
    <text evidence="2">The sequence shown here is derived from an EMBL/GenBank/DDBJ whole genome shotgun (WGS) entry which is preliminary data.</text>
</comment>
<sequence>MKCDACSQKPDSDTEAVDTRTPGTVLKGRNSSATVLSLSPLQTKGVESTCTNTAQKSTGLGQTVFCKTAFSQWRRYICRTRLGGCDDKILTRVKNARATTSTCKNKECARVSACANDELSRPQRHAVRINSSLSDAHDVAIKVI</sequence>
<gene>
    <name evidence="2" type="ORF">BaRGS_00016770</name>
</gene>
<name>A0ABD0KXG1_9CAEN</name>
<organism evidence="2 3">
    <name type="scientific">Batillaria attramentaria</name>
    <dbReference type="NCBI Taxonomy" id="370345"/>
    <lineage>
        <taxon>Eukaryota</taxon>
        <taxon>Metazoa</taxon>
        <taxon>Spiralia</taxon>
        <taxon>Lophotrochozoa</taxon>
        <taxon>Mollusca</taxon>
        <taxon>Gastropoda</taxon>
        <taxon>Caenogastropoda</taxon>
        <taxon>Sorbeoconcha</taxon>
        <taxon>Cerithioidea</taxon>
        <taxon>Batillariidae</taxon>
        <taxon>Batillaria</taxon>
    </lineage>
</organism>
<keyword evidence="3" id="KW-1185">Reference proteome</keyword>
<evidence type="ECO:0000313" key="2">
    <source>
        <dbReference type="EMBL" id="KAK7491924.1"/>
    </source>
</evidence>
<dbReference type="AlphaFoldDB" id="A0ABD0KXG1"/>
<evidence type="ECO:0000313" key="3">
    <source>
        <dbReference type="Proteomes" id="UP001519460"/>
    </source>
</evidence>
<reference evidence="2 3" key="1">
    <citation type="journal article" date="2023" name="Sci. Data">
        <title>Genome assembly of the Korean intertidal mud-creeper Batillaria attramentaria.</title>
        <authorList>
            <person name="Patra A.K."/>
            <person name="Ho P.T."/>
            <person name="Jun S."/>
            <person name="Lee S.J."/>
            <person name="Kim Y."/>
            <person name="Won Y.J."/>
        </authorList>
    </citation>
    <scope>NUCLEOTIDE SEQUENCE [LARGE SCALE GENOMIC DNA]</scope>
    <source>
        <strain evidence="2">Wonlab-2016</strain>
    </source>
</reference>
<proteinExistence type="predicted"/>
<dbReference type="EMBL" id="JACVVK020000108">
    <property type="protein sequence ID" value="KAK7491924.1"/>
    <property type="molecule type" value="Genomic_DNA"/>
</dbReference>
<evidence type="ECO:0000256" key="1">
    <source>
        <dbReference type="SAM" id="MobiDB-lite"/>
    </source>
</evidence>
<protein>
    <submittedName>
        <fullName evidence="2">Uncharacterized protein</fullName>
    </submittedName>
</protein>
<dbReference type="Proteomes" id="UP001519460">
    <property type="component" value="Unassembled WGS sequence"/>
</dbReference>
<feature type="region of interest" description="Disordered" evidence="1">
    <location>
        <begin position="1"/>
        <end position="23"/>
    </location>
</feature>